<evidence type="ECO:0000313" key="2">
    <source>
        <dbReference type="Proteomes" id="UP000007174"/>
    </source>
</evidence>
<gene>
    <name evidence="1" type="ORF">CH063_06451</name>
</gene>
<name>H1V2L0_COLHI</name>
<protein>
    <submittedName>
        <fullName evidence="1">Uncharacterized protein</fullName>
    </submittedName>
</protein>
<dbReference type="EMBL" id="CACQ02001151">
    <property type="protein sequence ID" value="CCF34462.1"/>
    <property type="molecule type" value="Genomic_DNA"/>
</dbReference>
<sequence>MGSPSGKHQSNVVRRLSWLNGFAFSMPLVLLQPICK</sequence>
<organism evidence="1 2">
    <name type="scientific">Colletotrichum higginsianum (strain IMI 349063)</name>
    <name type="common">Crucifer anthracnose fungus</name>
    <dbReference type="NCBI Taxonomy" id="759273"/>
    <lineage>
        <taxon>Eukaryota</taxon>
        <taxon>Fungi</taxon>
        <taxon>Dikarya</taxon>
        <taxon>Ascomycota</taxon>
        <taxon>Pezizomycotina</taxon>
        <taxon>Sordariomycetes</taxon>
        <taxon>Hypocreomycetidae</taxon>
        <taxon>Glomerellales</taxon>
        <taxon>Glomerellaceae</taxon>
        <taxon>Colletotrichum</taxon>
        <taxon>Colletotrichum destructivum species complex</taxon>
    </lineage>
</organism>
<dbReference type="Proteomes" id="UP000007174">
    <property type="component" value="Unassembled WGS sequence"/>
</dbReference>
<proteinExistence type="predicted"/>
<accession>H1V2L0</accession>
<dbReference type="AlphaFoldDB" id="H1V2L0"/>
<reference evidence="2" key="1">
    <citation type="journal article" date="2012" name="Nat. Genet.">
        <title>Lifestyle transitions in plant pathogenic Colletotrichum fungi deciphered by genome and transcriptome analyses.</title>
        <authorList>
            <person name="O'Connell R.J."/>
            <person name="Thon M.R."/>
            <person name="Hacquard S."/>
            <person name="Amyotte S.G."/>
            <person name="Kleemann J."/>
            <person name="Torres M.F."/>
            <person name="Damm U."/>
            <person name="Buiate E.A."/>
            <person name="Epstein L."/>
            <person name="Alkan N."/>
            <person name="Altmueller J."/>
            <person name="Alvarado-Balderrama L."/>
            <person name="Bauser C.A."/>
            <person name="Becker C."/>
            <person name="Birren B.W."/>
            <person name="Chen Z."/>
            <person name="Choi J."/>
            <person name="Crouch J.A."/>
            <person name="Duvick J.P."/>
            <person name="Farman M.A."/>
            <person name="Gan P."/>
            <person name="Heiman D."/>
            <person name="Henrissat B."/>
            <person name="Howard R.J."/>
            <person name="Kabbage M."/>
            <person name="Koch C."/>
            <person name="Kracher B."/>
            <person name="Kubo Y."/>
            <person name="Law A.D."/>
            <person name="Lebrun M.-H."/>
            <person name="Lee Y.-H."/>
            <person name="Miyara I."/>
            <person name="Moore N."/>
            <person name="Neumann U."/>
            <person name="Nordstroem K."/>
            <person name="Panaccione D.G."/>
            <person name="Panstruga R."/>
            <person name="Place M."/>
            <person name="Proctor R.H."/>
            <person name="Prusky D."/>
            <person name="Rech G."/>
            <person name="Reinhardt R."/>
            <person name="Rollins J.A."/>
            <person name="Rounsley S."/>
            <person name="Schardl C.L."/>
            <person name="Schwartz D.C."/>
            <person name="Shenoy N."/>
            <person name="Shirasu K."/>
            <person name="Sikhakolli U.R."/>
            <person name="Stueber K."/>
            <person name="Sukno S.A."/>
            <person name="Sweigard J.A."/>
            <person name="Takano Y."/>
            <person name="Takahara H."/>
            <person name="Trail F."/>
            <person name="van der Does H.C."/>
            <person name="Voll L.M."/>
            <person name="Will I."/>
            <person name="Young S."/>
            <person name="Zeng Q."/>
            <person name="Zhang J."/>
            <person name="Zhou S."/>
            <person name="Dickman M.B."/>
            <person name="Schulze-Lefert P."/>
            <person name="Ver Loren van Themaat E."/>
            <person name="Ma L.-J."/>
            <person name="Vaillancourt L.J."/>
        </authorList>
    </citation>
    <scope>NUCLEOTIDE SEQUENCE [LARGE SCALE GENOMIC DNA]</scope>
    <source>
        <strain evidence="2">IMI 349063</strain>
    </source>
</reference>
<dbReference type="HOGENOM" id="CLU_3359642_0_0_1"/>
<evidence type="ECO:0000313" key="1">
    <source>
        <dbReference type="EMBL" id="CCF34462.1"/>
    </source>
</evidence>